<evidence type="ECO:0000313" key="2">
    <source>
        <dbReference type="EMBL" id="EKD18772.1"/>
    </source>
</evidence>
<gene>
    <name evidence="2" type="ORF">MBM_03014</name>
</gene>
<dbReference type="Gene3D" id="2.40.50.770">
    <property type="entry name" value="RecQ-mediated genome instability protein Rmi1, C-terminal domain"/>
    <property type="match status" value="1"/>
</dbReference>
<dbReference type="InterPro" id="IPR013894">
    <property type="entry name" value="RMI1_OB"/>
</dbReference>
<evidence type="ECO:0000259" key="1">
    <source>
        <dbReference type="Pfam" id="PF08585"/>
    </source>
</evidence>
<accession>K1X185</accession>
<dbReference type="Proteomes" id="UP000006753">
    <property type="component" value="Unassembled WGS sequence"/>
</dbReference>
<dbReference type="AlphaFoldDB" id="K1X185"/>
<protein>
    <recommendedName>
        <fullName evidence="1">RecQ mediated genome instability protein 1 OB-fold domain-containing protein</fullName>
    </recommendedName>
</protein>
<dbReference type="eggNOG" id="KOG3683">
    <property type="taxonomic scope" value="Eukaryota"/>
</dbReference>
<dbReference type="OrthoDB" id="341511at2759"/>
<dbReference type="GeneID" id="18758949"/>
<dbReference type="KEGG" id="mbe:MBM_03014"/>
<dbReference type="OMA" id="MTSPDQI"/>
<dbReference type="STRING" id="1072389.K1X185"/>
<keyword evidence="3" id="KW-1185">Reference proteome</keyword>
<dbReference type="EMBL" id="JH921432">
    <property type="protein sequence ID" value="EKD18772.1"/>
    <property type="molecule type" value="Genomic_DNA"/>
</dbReference>
<dbReference type="InterPro" id="IPR042470">
    <property type="entry name" value="RMI1_N_C_sf"/>
</dbReference>
<dbReference type="InParanoid" id="K1X185"/>
<sequence length="261" mass="27647">MTPPTAAQITASLTAQSLPAPTPLFLAPILTSSSSSSSSSSLTSSSRPLAALTATAKHRLLHTSISTNPSPLQPTSASLPATISNAAIAATALAVDTFVQILDIQDLGRSRWEQIEALEAERKGETTKGREVIRVVPAEPNGGEASQASAQAQLPNGNANVNANAKGPFKLLLQDWKGTTVWAFELKKVERIAMPPALGMGIGCKILLRRGTRVARGTVLLEPACVMVFGGRVEGLDSAWKAEREHRLRREVEAQRGERDG</sequence>
<dbReference type="Pfam" id="PF08585">
    <property type="entry name" value="RMI1_N_C"/>
    <property type="match status" value="1"/>
</dbReference>
<reference evidence="2 3" key="1">
    <citation type="journal article" date="2012" name="BMC Genomics">
        <title>Sequencing the genome of Marssonina brunnea reveals fungus-poplar co-evolution.</title>
        <authorList>
            <person name="Zhu S."/>
            <person name="Cao Y.-Z."/>
            <person name="Jiang C."/>
            <person name="Tan B.-Y."/>
            <person name="Wang Z."/>
            <person name="Feng S."/>
            <person name="Zhang L."/>
            <person name="Su X.-H."/>
            <person name="Brejova B."/>
            <person name="Vinar T."/>
            <person name="Xu M."/>
            <person name="Wang M.-X."/>
            <person name="Zhang S.-G."/>
            <person name="Huang M.-R."/>
            <person name="Wu R."/>
            <person name="Zhou Y."/>
        </authorList>
    </citation>
    <scope>NUCLEOTIDE SEQUENCE [LARGE SCALE GENOMIC DNA]</scope>
    <source>
        <strain evidence="2 3">MB_m1</strain>
    </source>
</reference>
<dbReference type="HOGENOM" id="CLU_093893_0_0_1"/>
<organism evidence="2 3">
    <name type="scientific">Marssonina brunnea f. sp. multigermtubi (strain MB_m1)</name>
    <name type="common">Marssonina leaf spot fungus</name>
    <dbReference type="NCBI Taxonomy" id="1072389"/>
    <lineage>
        <taxon>Eukaryota</taxon>
        <taxon>Fungi</taxon>
        <taxon>Dikarya</taxon>
        <taxon>Ascomycota</taxon>
        <taxon>Pezizomycotina</taxon>
        <taxon>Leotiomycetes</taxon>
        <taxon>Helotiales</taxon>
        <taxon>Drepanopezizaceae</taxon>
        <taxon>Drepanopeziza</taxon>
    </lineage>
</organism>
<proteinExistence type="predicted"/>
<feature type="domain" description="RecQ mediated genome instability protein 1 OB-fold" evidence="1">
    <location>
        <begin position="79"/>
        <end position="244"/>
    </location>
</feature>
<name>K1X185_MARBU</name>
<evidence type="ECO:0000313" key="3">
    <source>
        <dbReference type="Proteomes" id="UP000006753"/>
    </source>
</evidence>